<proteinExistence type="predicted"/>
<dbReference type="Pfam" id="PF00536">
    <property type="entry name" value="SAM_1"/>
    <property type="match status" value="1"/>
</dbReference>
<feature type="domain" description="SAM" evidence="3">
    <location>
        <begin position="169"/>
        <end position="209"/>
    </location>
</feature>
<dbReference type="PANTHER" id="PTHR10627">
    <property type="entry name" value="SCP160"/>
    <property type="match status" value="1"/>
</dbReference>
<dbReference type="EMBL" id="JACMSC010000012">
    <property type="protein sequence ID" value="KAG6497017.1"/>
    <property type="molecule type" value="Genomic_DNA"/>
</dbReference>
<dbReference type="PROSITE" id="PS50105">
    <property type="entry name" value="SAM_DOMAIN"/>
    <property type="match status" value="1"/>
</dbReference>
<dbReference type="CDD" id="cd09487">
    <property type="entry name" value="SAM_superfamily"/>
    <property type="match status" value="1"/>
</dbReference>
<name>A0A8J5G206_ZINOF</name>
<protein>
    <recommendedName>
        <fullName evidence="3">SAM domain-containing protein</fullName>
    </recommendedName>
</protein>
<accession>A0A8J5G206</accession>
<keyword evidence="1" id="KW-0677">Repeat</keyword>
<dbReference type="InterPro" id="IPR013761">
    <property type="entry name" value="SAM/pointed_sf"/>
</dbReference>
<evidence type="ECO:0000313" key="5">
    <source>
        <dbReference type="Proteomes" id="UP000734854"/>
    </source>
</evidence>
<evidence type="ECO:0000256" key="1">
    <source>
        <dbReference type="ARBA" id="ARBA00022737"/>
    </source>
</evidence>
<feature type="region of interest" description="Disordered" evidence="2">
    <location>
        <begin position="72"/>
        <end position="94"/>
    </location>
</feature>
<evidence type="ECO:0000259" key="3">
    <source>
        <dbReference type="PROSITE" id="PS50105"/>
    </source>
</evidence>
<dbReference type="SUPFAM" id="SSF47769">
    <property type="entry name" value="SAM/Pointed domain"/>
    <property type="match status" value="1"/>
</dbReference>
<sequence length="262" mass="28736">MYADLVAAGRKRSIKDRLNGVSAEEPRRITFPNAKRQCQSEGILRNDTFKDNRSAVPPKIDAKDLRHKLQRKGLQQQTVSGSYLPGKLPGSGTMRQQSITSEKLPATLHQQLIKSEKLAGPLRQHSASSNSLKNKAVAGPASNEALAVTEKAPVLVLSNKISLKKPEVSVDSFLQSLGLEKYAIAFKVEEIDMTALKHMTDKDLKTIGLPMVILSFLLVLGKRYYWLSNPKPRVASNNLAIPIGIRSCNLIKPPNHPPGCSS</sequence>
<dbReference type="Proteomes" id="UP000734854">
    <property type="component" value="Unassembled WGS sequence"/>
</dbReference>
<evidence type="ECO:0000256" key="2">
    <source>
        <dbReference type="SAM" id="MobiDB-lite"/>
    </source>
</evidence>
<dbReference type="InterPro" id="IPR001660">
    <property type="entry name" value="SAM"/>
</dbReference>
<dbReference type="Gene3D" id="1.10.150.50">
    <property type="entry name" value="Transcription Factor, Ets-1"/>
    <property type="match status" value="1"/>
</dbReference>
<organism evidence="4 5">
    <name type="scientific">Zingiber officinale</name>
    <name type="common">Ginger</name>
    <name type="synonym">Amomum zingiber</name>
    <dbReference type="NCBI Taxonomy" id="94328"/>
    <lineage>
        <taxon>Eukaryota</taxon>
        <taxon>Viridiplantae</taxon>
        <taxon>Streptophyta</taxon>
        <taxon>Embryophyta</taxon>
        <taxon>Tracheophyta</taxon>
        <taxon>Spermatophyta</taxon>
        <taxon>Magnoliopsida</taxon>
        <taxon>Liliopsida</taxon>
        <taxon>Zingiberales</taxon>
        <taxon>Zingiberaceae</taxon>
        <taxon>Zingiber</taxon>
    </lineage>
</organism>
<gene>
    <name evidence="4" type="ORF">ZIOFF_044902</name>
</gene>
<comment type="caution">
    <text evidence="4">The sequence shown here is derived from an EMBL/GenBank/DDBJ whole genome shotgun (WGS) entry which is preliminary data.</text>
</comment>
<dbReference type="PANTHER" id="PTHR10627:SF74">
    <property type="entry name" value="OS08G0526500 PROTEIN"/>
    <property type="match status" value="1"/>
</dbReference>
<keyword evidence="5" id="KW-1185">Reference proteome</keyword>
<reference evidence="4 5" key="1">
    <citation type="submission" date="2020-08" db="EMBL/GenBank/DDBJ databases">
        <title>Plant Genome Project.</title>
        <authorList>
            <person name="Zhang R.-G."/>
        </authorList>
    </citation>
    <scope>NUCLEOTIDE SEQUENCE [LARGE SCALE GENOMIC DNA]</scope>
    <source>
        <tissue evidence="4">Rhizome</tissue>
    </source>
</reference>
<evidence type="ECO:0000313" key="4">
    <source>
        <dbReference type="EMBL" id="KAG6497017.1"/>
    </source>
</evidence>
<dbReference type="AlphaFoldDB" id="A0A8J5G206"/>